<evidence type="ECO:0000259" key="3">
    <source>
        <dbReference type="PROSITE" id="PS50089"/>
    </source>
</evidence>
<proteinExistence type="predicted"/>
<evidence type="ECO:0000313" key="5">
    <source>
        <dbReference type="EMBL" id="BCR85097.1"/>
    </source>
</evidence>
<dbReference type="InterPro" id="IPR039903">
    <property type="entry name" value="Zswim2"/>
</dbReference>
<evidence type="ECO:0000259" key="4">
    <source>
        <dbReference type="PROSITE" id="PS50966"/>
    </source>
</evidence>
<accession>A0A7R7ZLG3</accession>
<dbReference type="Pfam" id="PF04434">
    <property type="entry name" value="SWIM"/>
    <property type="match status" value="1"/>
</dbReference>
<keyword evidence="1" id="KW-0479">Metal-binding</keyword>
<feature type="region of interest" description="Disordered" evidence="2">
    <location>
        <begin position="1"/>
        <end position="28"/>
    </location>
</feature>
<dbReference type="KEGG" id="ache:ACHE_20555S"/>
<keyword evidence="1" id="KW-0863">Zinc-finger</keyword>
<evidence type="ECO:0000313" key="6">
    <source>
        <dbReference type="Proteomes" id="UP000637239"/>
    </source>
</evidence>
<feature type="compositionally biased region" description="Basic and acidic residues" evidence="2">
    <location>
        <begin position="83"/>
        <end position="104"/>
    </location>
</feature>
<dbReference type="Gene3D" id="3.30.40.10">
    <property type="entry name" value="Zinc/RING finger domain, C3HC4 (zinc finger)"/>
    <property type="match status" value="1"/>
</dbReference>
<dbReference type="InterPro" id="IPR001841">
    <property type="entry name" value="Znf_RING"/>
</dbReference>
<dbReference type="GO" id="GO:0061630">
    <property type="term" value="F:ubiquitin protein ligase activity"/>
    <property type="evidence" value="ECO:0007669"/>
    <property type="project" value="InterPro"/>
</dbReference>
<dbReference type="InterPro" id="IPR007527">
    <property type="entry name" value="Znf_SWIM"/>
</dbReference>
<dbReference type="PROSITE" id="PS50966">
    <property type="entry name" value="ZF_SWIM"/>
    <property type="match status" value="1"/>
</dbReference>
<feature type="region of interest" description="Disordered" evidence="2">
    <location>
        <begin position="42"/>
        <end position="104"/>
    </location>
</feature>
<dbReference type="PANTHER" id="PTHR21540">
    <property type="entry name" value="RING FINGER AND SWIM DOMAIN-CONTAINING PROTEIN 2"/>
    <property type="match status" value="1"/>
</dbReference>
<dbReference type="Proteomes" id="UP000637239">
    <property type="component" value="Chromosome 2"/>
</dbReference>
<dbReference type="SUPFAM" id="SSF57850">
    <property type="entry name" value="RING/U-box"/>
    <property type="match status" value="1"/>
</dbReference>
<evidence type="ECO:0000256" key="2">
    <source>
        <dbReference type="SAM" id="MobiDB-lite"/>
    </source>
</evidence>
<feature type="domain" description="RING-type" evidence="3">
    <location>
        <begin position="237"/>
        <end position="285"/>
    </location>
</feature>
<protein>
    <recommendedName>
        <fullName evidence="7">RING finger domain protein</fullName>
    </recommendedName>
</protein>
<evidence type="ECO:0008006" key="7">
    <source>
        <dbReference type="Google" id="ProtNLM"/>
    </source>
</evidence>
<organism evidence="5 6">
    <name type="scientific">Aspergillus chevalieri</name>
    <name type="common">Eurotium chevalieri</name>
    <dbReference type="NCBI Taxonomy" id="182096"/>
    <lineage>
        <taxon>Eukaryota</taxon>
        <taxon>Fungi</taxon>
        <taxon>Dikarya</taxon>
        <taxon>Ascomycota</taxon>
        <taxon>Pezizomycotina</taxon>
        <taxon>Eurotiomycetes</taxon>
        <taxon>Eurotiomycetidae</taxon>
        <taxon>Eurotiales</taxon>
        <taxon>Aspergillaceae</taxon>
        <taxon>Aspergillus</taxon>
        <taxon>Aspergillus subgen. Aspergillus</taxon>
    </lineage>
</organism>
<evidence type="ECO:0000256" key="1">
    <source>
        <dbReference type="PROSITE-ProRule" id="PRU00175"/>
    </source>
</evidence>
<sequence>MTNSTSKFLVNMPTRSGSSSLGYPQPPISSLKTLESQVNANIQSTFSTKRKRTAASEIETPVAPVKGPRKANNTQRAPAKVVGRTDDAPEPKSKKPRTKKPEQEKRLRVFRKHAPQAYLDRLARATSQRMFAVSSSVNWTDSYPIMEFGMAGSTGNLYTVTIGKVPSCSCPDNQKGNQCKHICYVLSKALKAPAHLQYQLAFLSTELIEIYNGSYLSRETKPEENAAGKRKPIEGDCPVCFMEFEPDKENIVWCRGSCGNNIHKVCFDKWAATQRAHGVRCVYCRAPWEFETENLNMDELKKTGRVNDEGYVNVADQLGLSGERDSSTYYQPWDYRESYYYGRRRYRY</sequence>
<reference evidence="5" key="1">
    <citation type="submission" date="2021-01" db="EMBL/GenBank/DDBJ databases">
        <authorList>
            <consortium name="Aspergillus chevalieri M1 genome sequencing consortium"/>
            <person name="Kazuki M."/>
            <person name="Futagami T."/>
        </authorList>
    </citation>
    <scope>NUCLEOTIDE SEQUENCE</scope>
    <source>
        <strain evidence="5">M1</strain>
    </source>
</reference>
<name>A0A7R7ZLG3_ASPCH</name>
<dbReference type="CDD" id="cd16494">
    <property type="entry name" value="RING-CH-C4HC3_ZSWM2"/>
    <property type="match status" value="1"/>
</dbReference>
<dbReference type="InterPro" id="IPR013083">
    <property type="entry name" value="Znf_RING/FYVE/PHD"/>
</dbReference>
<feature type="domain" description="SWIM-type" evidence="4">
    <location>
        <begin position="158"/>
        <end position="190"/>
    </location>
</feature>
<reference evidence="5" key="2">
    <citation type="submission" date="2021-02" db="EMBL/GenBank/DDBJ databases">
        <title>Aspergillus chevalieri M1 genome sequence.</title>
        <authorList>
            <person name="Kadooka C."/>
            <person name="Mori K."/>
            <person name="Futagami T."/>
        </authorList>
    </citation>
    <scope>NUCLEOTIDE SEQUENCE</scope>
    <source>
        <strain evidence="5">M1</strain>
    </source>
</reference>
<dbReference type="GeneID" id="66979456"/>
<dbReference type="RefSeq" id="XP_043133619.1">
    <property type="nucleotide sequence ID" value="XM_043284871.1"/>
</dbReference>
<dbReference type="EMBL" id="AP024417">
    <property type="protein sequence ID" value="BCR85097.1"/>
    <property type="molecule type" value="Genomic_DNA"/>
</dbReference>
<dbReference type="PROSITE" id="PS50089">
    <property type="entry name" value="ZF_RING_2"/>
    <property type="match status" value="1"/>
</dbReference>
<gene>
    <name evidence="5" type="ORF">ACHE_20555S</name>
</gene>
<dbReference type="PANTHER" id="PTHR21540:SF0">
    <property type="entry name" value="PHD FAMILY PROTEIN"/>
    <property type="match status" value="1"/>
</dbReference>
<dbReference type="AlphaFoldDB" id="A0A7R7ZLG3"/>
<dbReference type="GO" id="GO:0008270">
    <property type="term" value="F:zinc ion binding"/>
    <property type="evidence" value="ECO:0007669"/>
    <property type="project" value="UniProtKB-KW"/>
</dbReference>
<keyword evidence="1" id="KW-0862">Zinc</keyword>
<keyword evidence="6" id="KW-1185">Reference proteome</keyword>